<dbReference type="InterPro" id="IPR050955">
    <property type="entry name" value="Plant_Biomass_Hydrol_Est"/>
</dbReference>
<dbReference type="Pfam" id="PF10503">
    <property type="entry name" value="Esterase_PHB"/>
    <property type="match status" value="1"/>
</dbReference>
<comment type="caution">
    <text evidence="5">The sequence shown here is derived from an EMBL/GenBank/DDBJ whole genome shotgun (WGS) entry which is preliminary data.</text>
</comment>
<dbReference type="OrthoDB" id="9765647at2"/>
<keyword evidence="1 4" id="KW-0732">Signal</keyword>
<dbReference type="GO" id="GO:0005576">
    <property type="term" value="C:extracellular region"/>
    <property type="evidence" value="ECO:0007669"/>
    <property type="project" value="InterPro"/>
</dbReference>
<dbReference type="Proteomes" id="UP000266327">
    <property type="component" value="Unassembled WGS sequence"/>
</dbReference>
<reference evidence="6" key="1">
    <citation type="submission" date="2018-09" db="EMBL/GenBank/DDBJ databases">
        <authorList>
            <person name="Zhu H."/>
        </authorList>
    </citation>
    <scope>NUCLEOTIDE SEQUENCE [LARGE SCALE GENOMIC DNA]</scope>
    <source>
        <strain evidence="6">K1S02-23</strain>
    </source>
</reference>
<keyword evidence="6" id="KW-1185">Reference proteome</keyword>
<accession>A0A3A3G3E0</accession>
<feature type="chain" id="PRO_5017402361" evidence="4">
    <location>
        <begin position="37"/>
        <end position="428"/>
    </location>
</feature>
<dbReference type="RefSeq" id="WP_119785952.1">
    <property type="nucleotide sequence ID" value="NZ_QYUQ01000002.1"/>
</dbReference>
<dbReference type="SUPFAM" id="SSF53474">
    <property type="entry name" value="alpha/beta-Hydrolases"/>
    <property type="match status" value="2"/>
</dbReference>
<sequence>MEQSTQNSSPFSSFLKKGLFAAGATLLALSASSAFAATAVTSFGSNPGALKMYKHVPSAMPANAPLVVALHGCTQTAAAYEASGWTALANQHKFYVVYPEQQSANNQNKCFNWFEPGDIVRGQGETLSIKQMVDKMAADHSIDPSRVFVTGLSAGAYMVNVLAAAYPDVFAGAAPIAGGPYKCATSMTAAFSCMSPGTDKTPAAWGDLARSGYSGYTGRKPRVSIWQGSTDSTVKPMNMDETMQQWTNYHGIDQTAEVSESVAGFPHKVYKDASGNAIVETYSITNMGHGTPVDPGTGASQCGTAGAYILDVNICSSYYIGQFFGIIGGDTGTTTTTSSTSSTSNTSTSSTNTSSSGATTTTTTTTTIAGACFNTSNYAHVTAGRAYNSAGYAKANGSNQNMGLNNTFYKSKLRQTGTNYYVIDNTCP</sequence>
<dbReference type="NCBIfam" id="TIGR01840">
    <property type="entry name" value="esterase_phb"/>
    <property type="match status" value="1"/>
</dbReference>
<dbReference type="EMBL" id="QYUQ01000002">
    <property type="protein sequence ID" value="RJG02451.1"/>
    <property type="molecule type" value="Genomic_DNA"/>
</dbReference>
<dbReference type="GO" id="GO:0016787">
    <property type="term" value="F:hydrolase activity"/>
    <property type="evidence" value="ECO:0007669"/>
    <property type="project" value="UniProtKB-KW"/>
</dbReference>
<evidence type="ECO:0000313" key="6">
    <source>
        <dbReference type="Proteomes" id="UP000266327"/>
    </source>
</evidence>
<dbReference type="AlphaFoldDB" id="A0A3A3G3E0"/>
<protein>
    <submittedName>
        <fullName evidence="5">Feruloyl esterase</fullName>
    </submittedName>
</protein>
<evidence type="ECO:0000256" key="3">
    <source>
        <dbReference type="SAM" id="MobiDB-lite"/>
    </source>
</evidence>
<dbReference type="InterPro" id="IPR010126">
    <property type="entry name" value="Esterase_phb"/>
</dbReference>
<dbReference type="InterPro" id="IPR029058">
    <property type="entry name" value="AB_hydrolase_fold"/>
</dbReference>
<dbReference type="PANTHER" id="PTHR43037">
    <property type="entry name" value="UNNAMED PRODUCT-RELATED"/>
    <property type="match status" value="1"/>
</dbReference>
<evidence type="ECO:0000313" key="5">
    <source>
        <dbReference type="EMBL" id="RJG02451.1"/>
    </source>
</evidence>
<proteinExistence type="predicted"/>
<dbReference type="PANTHER" id="PTHR43037:SF1">
    <property type="entry name" value="BLL1128 PROTEIN"/>
    <property type="match status" value="1"/>
</dbReference>
<name>A0A3A3G3E0_9BURK</name>
<evidence type="ECO:0000256" key="4">
    <source>
        <dbReference type="SAM" id="SignalP"/>
    </source>
</evidence>
<keyword evidence="2" id="KW-0378">Hydrolase</keyword>
<dbReference type="Gene3D" id="3.40.50.1820">
    <property type="entry name" value="alpha/beta hydrolase"/>
    <property type="match status" value="1"/>
</dbReference>
<evidence type="ECO:0000256" key="2">
    <source>
        <dbReference type="ARBA" id="ARBA00022801"/>
    </source>
</evidence>
<organism evidence="5 6">
    <name type="scientific">Noviherbaspirillum sedimenti</name>
    <dbReference type="NCBI Taxonomy" id="2320865"/>
    <lineage>
        <taxon>Bacteria</taxon>
        <taxon>Pseudomonadati</taxon>
        <taxon>Pseudomonadota</taxon>
        <taxon>Betaproteobacteria</taxon>
        <taxon>Burkholderiales</taxon>
        <taxon>Oxalobacteraceae</taxon>
        <taxon>Noviherbaspirillum</taxon>
    </lineage>
</organism>
<feature type="signal peptide" evidence="4">
    <location>
        <begin position="1"/>
        <end position="36"/>
    </location>
</feature>
<gene>
    <name evidence="5" type="ORF">D3878_13400</name>
</gene>
<feature type="region of interest" description="Disordered" evidence="3">
    <location>
        <begin position="334"/>
        <end position="361"/>
    </location>
</feature>
<evidence type="ECO:0000256" key="1">
    <source>
        <dbReference type="ARBA" id="ARBA00022729"/>
    </source>
</evidence>